<evidence type="ECO:0000313" key="3">
    <source>
        <dbReference type="Proteomes" id="UP000794436"/>
    </source>
</evidence>
<gene>
    <name evidence="2" type="ORF">Poli38472_006211</name>
</gene>
<proteinExistence type="predicted"/>
<dbReference type="AlphaFoldDB" id="A0A8K1FSP0"/>
<accession>A0A8K1FSP0</accession>
<comment type="caution">
    <text evidence="2">The sequence shown here is derived from an EMBL/GenBank/DDBJ whole genome shotgun (WGS) entry which is preliminary data.</text>
</comment>
<name>A0A8K1FSP0_PYTOL</name>
<dbReference type="OrthoDB" id="189929at2759"/>
<reference evidence="2" key="1">
    <citation type="submission" date="2019-03" db="EMBL/GenBank/DDBJ databases">
        <title>Long read genome sequence of the mycoparasitic Pythium oligandrum ATCC 38472 isolated from sugarbeet rhizosphere.</title>
        <authorList>
            <person name="Gaulin E."/>
        </authorList>
    </citation>
    <scope>NUCLEOTIDE SEQUENCE</scope>
    <source>
        <strain evidence="2">ATCC 38472_TT</strain>
    </source>
</reference>
<evidence type="ECO:0000313" key="2">
    <source>
        <dbReference type="EMBL" id="TMW68743.1"/>
    </source>
</evidence>
<feature type="coiled-coil region" evidence="1">
    <location>
        <begin position="167"/>
        <end position="198"/>
    </location>
</feature>
<keyword evidence="3" id="KW-1185">Reference proteome</keyword>
<keyword evidence="1" id="KW-0175">Coiled coil</keyword>
<dbReference type="Proteomes" id="UP000794436">
    <property type="component" value="Unassembled WGS sequence"/>
</dbReference>
<protein>
    <submittedName>
        <fullName evidence="2">Uncharacterized protein</fullName>
    </submittedName>
</protein>
<sequence>MVKRGAPFDFEEFYSAFSKSVAVNVSLLNGEIVLANEKDDSRVLAGNAQVGVSKAQRPVSAHDTPLPVHLAALVALQESDGSWKYSDKFQYVVQNVAPPPPEGISGKLWATAIAVNVLRQHPEYFAQLESTYDKATLHVDDDVVQRARQCVDFNAVDQIRPYQDNEAKAIRDRLAREAAAKRAEEEEEEQRIAQQREHELRITKLAVVKARRLPLDSQQLLLSALKTDLERVFPSRGHLKVESRPESSRLVAKELEIKVHDVAECCWRRIHRTKKPQVQSSWSSCKILGLDVEAQMAYVHFDDEPRERERNVPLRYVRLSRDDARGRRDLAFESLKGTWGDAQPLESELSRLLEAVAALLSYDKACMAVHSTLRSATQLYANAVLFRDRFHAFDEFSDRVEQLMQRTVSALECIQSWKKYIRQEASASAQQPQIFVWKGSRFILSLIKSLDYLSTVRELVEWYGEDFAFAMNPFLLSDSIRDQVETRHLVFTKRMQFSPADSSLRTVVRHVLLSCMNDFDAQGIIAL</sequence>
<organism evidence="2 3">
    <name type="scientific">Pythium oligandrum</name>
    <name type="common">Mycoparasitic fungus</name>
    <dbReference type="NCBI Taxonomy" id="41045"/>
    <lineage>
        <taxon>Eukaryota</taxon>
        <taxon>Sar</taxon>
        <taxon>Stramenopiles</taxon>
        <taxon>Oomycota</taxon>
        <taxon>Peronosporomycetes</taxon>
        <taxon>Pythiales</taxon>
        <taxon>Pythiaceae</taxon>
        <taxon>Pythium</taxon>
    </lineage>
</organism>
<dbReference type="EMBL" id="SPLM01000002">
    <property type="protein sequence ID" value="TMW68743.1"/>
    <property type="molecule type" value="Genomic_DNA"/>
</dbReference>
<evidence type="ECO:0000256" key="1">
    <source>
        <dbReference type="SAM" id="Coils"/>
    </source>
</evidence>